<accession>A0A9P9BPH0</accession>
<dbReference type="EMBL" id="JAGTJQ010000006">
    <property type="protein sequence ID" value="KAH7029080.1"/>
    <property type="molecule type" value="Genomic_DNA"/>
</dbReference>
<dbReference type="AlphaFoldDB" id="A0A9P9BPH0"/>
<dbReference type="InterPro" id="IPR049326">
    <property type="entry name" value="Rhodopsin_dom_fungi"/>
</dbReference>
<comment type="caution">
    <text evidence="9">The sequence shown here is derived from an EMBL/GenBank/DDBJ whole genome shotgun (WGS) entry which is preliminary data.</text>
</comment>
<feature type="region of interest" description="Disordered" evidence="6">
    <location>
        <begin position="210"/>
        <end position="242"/>
    </location>
</feature>
<evidence type="ECO:0000313" key="10">
    <source>
        <dbReference type="Proteomes" id="UP000756346"/>
    </source>
</evidence>
<gene>
    <name evidence="9" type="ORF">B0I36DRAFT_128162</name>
</gene>
<dbReference type="InterPro" id="IPR052337">
    <property type="entry name" value="SAT4-like"/>
</dbReference>
<comment type="similarity">
    <text evidence="5">Belongs to the SAT4 family.</text>
</comment>
<evidence type="ECO:0000256" key="2">
    <source>
        <dbReference type="ARBA" id="ARBA00022692"/>
    </source>
</evidence>
<feature type="transmembrane region" description="Helical" evidence="7">
    <location>
        <begin position="38"/>
        <end position="56"/>
    </location>
</feature>
<evidence type="ECO:0000259" key="8">
    <source>
        <dbReference type="Pfam" id="PF20684"/>
    </source>
</evidence>
<reference evidence="9" key="1">
    <citation type="journal article" date="2021" name="Nat. Commun.">
        <title>Genetic determinants of endophytism in the Arabidopsis root mycobiome.</title>
        <authorList>
            <person name="Mesny F."/>
            <person name="Miyauchi S."/>
            <person name="Thiergart T."/>
            <person name="Pickel B."/>
            <person name="Atanasova L."/>
            <person name="Karlsson M."/>
            <person name="Huettel B."/>
            <person name="Barry K.W."/>
            <person name="Haridas S."/>
            <person name="Chen C."/>
            <person name="Bauer D."/>
            <person name="Andreopoulos W."/>
            <person name="Pangilinan J."/>
            <person name="LaButti K."/>
            <person name="Riley R."/>
            <person name="Lipzen A."/>
            <person name="Clum A."/>
            <person name="Drula E."/>
            <person name="Henrissat B."/>
            <person name="Kohler A."/>
            <person name="Grigoriev I.V."/>
            <person name="Martin F.M."/>
            <person name="Hacquard S."/>
        </authorList>
    </citation>
    <scope>NUCLEOTIDE SEQUENCE</scope>
    <source>
        <strain evidence="9">MPI-CAGE-CH-0230</strain>
    </source>
</reference>
<evidence type="ECO:0000256" key="1">
    <source>
        <dbReference type="ARBA" id="ARBA00004141"/>
    </source>
</evidence>
<evidence type="ECO:0000256" key="7">
    <source>
        <dbReference type="SAM" id="Phobius"/>
    </source>
</evidence>
<evidence type="ECO:0000256" key="3">
    <source>
        <dbReference type="ARBA" id="ARBA00022989"/>
    </source>
</evidence>
<keyword evidence="4 7" id="KW-0472">Membrane</keyword>
<proteinExistence type="inferred from homology"/>
<feature type="transmembrane region" description="Helical" evidence="7">
    <location>
        <begin position="68"/>
        <end position="90"/>
    </location>
</feature>
<keyword evidence="3 7" id="KW-1133">Transmembrane helix</keyword>
<dbReference type="Pfam" id="PF20684">
    <property type="entry name" value="Fung_rhodopsin"/>
    <property type="match status" value="1"/>
</dbReference>
<feature type="transmembrane region" description="Helical" evidence="7">
    <location>
        <begin position="110"/>
        <end position="135"/>
    </location>
</feature>
<dbReference type="PANTHER" id="PTHR33048:SF162">
    <property type="entry name" value="SATRATOXIN BIOSYNTHESIS SC1 CLUSTER PROTEIN 4"/>
    <property type="match status" value="1"/>
</dbReference>
<evidence type="ECO:0000313" key="9">
    <source>
        <dbReference type="EMBL" id="KAH7029080.1"/>
    </source>
</evidence>
<organism evidence="9 10">
    <name type="scientific">Microdochium trichocladiopsis</name>
    <dbReference type="NCBI Taxonomy" id="1682393"/>
    <lineage>
        <taxon>Eukaryota</taxon>
        <taxon>Fungi</taxon>
        <taxon>Dikarya</taxon>
        <taxon>Ascomycota</taxon>
        <taxon>Pezizomycotina</taxon>
        <taxon>Sordariomycetes</taxon>
        <taxon>Xylariomycetidae</taxon>
        <taxon>Xylariales</taxon>
        <taxon>Microdochiaceae</taxon>
        <taxon>Microdochium</taxon>
    </lineage>
</organism>
<sequence length="309" mass="33957">MVRPMYDMLLVGAGLAAPTADFMANSSVYLKCQFASTLLFWTCLWTVKACFLAFFYRLVNNLAWPRRVWIGICVFTGLTYVASVITYPLSCTSFELGQCDEPKNIQGSLISLRFSTCVDIATDVMIMILPIYLAIGLKMSLKQKISLIAVLGLGCIVTVFSVIRIIVTYTVTTQPEVSWLALWSTIESSIAVMVACLPSFKVLISQGVGSSNKSRSKYADMGGSAHQSGTGRSRFGGHASKNGTVTSKVLASRGFEDLDDTELQNMRRVAGKQNITVTQTFAVSNDRQGARGDIDWDDDDRESQDRILK</sequence>
<comment type="subcellular location">
    <subcellularLocation>
        <location evidence="1">Membrane</location>
        <topology evidence="1">Multi-pass membrane protein</topology>
    </subcellularLocation>
</comment>
<feature type="transmembrane region" description="Helical" evidence="7">
    <location>
        <begin position="179"/>
        <end position="204"/>
    </location>
</feature>
<dbReference type="GO" id="GO:0016020">
    <property type="term" value="C:membrane"/>
    <property type="evidence" value="ECO:0007669"/>
    <property type="project" value="UniProtKB-SubCell"/>
</dbReference>
<dbReference type="RefSeq" id="XP_046011368.1">
    <property type="nucleotide sequence ID" value="XM_046148157.1"/>
</dbReference>
<protein>
    <recommendedName>
        <fullName evidence="8">Rhodopsin domain-containing protein</fullName>
    </recommendedName>
</protein>
<name>A0A9P9BPH0_9PEZI</name>
<dbReference type="OrthoDB" id="444631at2759"/>
<feature type="domain" description="Rhodopsin" evidence="8">
    <location>
        <begin position="13"/>
        <end position="205"/>
    </location>
</feature>
<dbReference type="Proteomes" id="UP000756346">
    <property type="component" value="Unassembled WGS sequence"/>
</dbReference>
<keyword evidence="10" id="KW-1185">Reference proteome</keyword>
<feature type="region of interest" description="Disordered" evidence="6">
    <location>
        <begin position="282"/>
        <end position="309"/>
    </location>
</feature>
<evidence type="ECO:0000256" key="5">
    <source>
        <dbReference type="ARBA" id="ARBA00038359"/>
    </source>
</evidence>
<evidence type="ECO:0000256" key="4">
    <source>
        <dbReference type="ARBA" id="ARBA00023136"/>
    </source>
</evidence>
<dbReference type="GeneID" id="70177703"/>
<keyword evidence="2 7" id="KW-0812">Transmembrane</keyword>
<feature type="transmembrane region" description="Helical" evidence="7">
    <location>
        <begin position="147"/>
        <end position="167"/>
    </location>
</feature>
<evidence type="ECO:0000256" key="6">
    <source>
        <dbReference type="SAM" id="MobiDB-lite"/>
    </source>
</evidence>
<dbReference type="PANTHER" id="PTHR33048">
    <property type="entry name" value="PTH11-LIKE INTEGRAL MEMBRANE PROTEIN (AFU_ORTHOLOGUE AFUA_5G11245)"/>
    <property type="match status" value="1"/>
</dbReference>